<accession>A0A0E9TRK7</accession>
<reference evidence="1" key="2">
    <citation type="journal article" date="2015" name="Fish Shellfish Immunol.">
        <title>Early steps in the European eel (Anguilla anguilla)-Vibrio vulnificus interaction in the gills: Role of the RtxA13 toxin.</title>
        <authorList>
            <person name="Callol A."/>
            <person name="Pajuelo D."/>
            <person name="Ebbesson L."/>
            <person name="Teles M."/>
            <person name="MacKenzie S."/>
            <person name="Amaro C."/>
        </authorList>
    </citation>
    <scope>NUCLEOTIDE SEQUENCE</scope>
</reference>
<evidence type="ECO:0000313" key="1">
    <source>
        <dbReference type="EMBL" id="JAH55525.1"/>
    </source>
</evidence>
<reference evidence="1" key="1">
    <citation type="submission" date="2014-11" db="EMBL/GenBank/DDBJ databases">
        <authorList>
            <person name="Amaro Gonzalez C."/>
        </authorList>
    </citation>
    <scope>NUCLEOTIDE SEQUENCE</scope>
</reference>
<sequence>MPIAAWSLTPSNSLSIQSSRLHPRRVLCASSFS</sequence>
<protein>
    <submittedName>
        <fullName evidence="1">Uncharacterized protein</fullName>
    </submittedName>
</protein>
<name>A0A0E9TRK7_ANGAN</name>
<proteinExistence type="predicted"/>
<dbReference type="EMBL" id="GBXM01053052">
    <property type="protein sequence ID" value="JAH55525.1"/>
    <property type="molecule type" value="Transcribed_RNA"/>
</dbReference>
<dbReference type="AlphaFoldDB" id="A0A0E9TRK7"/>
<organism evidence="1">
    <name type="scientific">Anguilla anguilla</name>
    <name type="common">European freshwater eel</name>
    <name type="synonym">Muraena anguilla</name>
    <dbReference type="NCBI Taxonomy" id="7936"/>
    <lineage>
        <taxon>Eukaryota</taxon>
        <taxon>Metazoa</taxon>
        <taxon>Chordata</taxon>
        <taxon>Craniata</taxon>
        <taxon>Vertebrata</taxon>
        <taxon>Euteleostomi</taxon>
        <taxon>Actinopterygii</taxon>
        <taxon>Neopterygii</taxon>
        <taxon>Teleostei</taxon>
        <taxon>Anguilliformes</taxon>
        <taxon>Anguillidae</taxon>
        <taxon>Anguilla</taxon>
    </lineage>
</organism>